<proteinExistence type="predicted"/>
<name>A0ABX6VA41_9GAMM</name>
<protein>
    <submittedName>
        <fullName evidence="2">Uncharacterized protein</fullName>
    </submittedName>
</protein>
<dbReference type="Gene3D" id="3.80.10.10">
    <property type="entry name" value="Ribonuclease Inhibitor"/>
    <property type="match status" value="1"/>
</dbReference>
<keyword evidence="1" id="KW-0732">Signal</keyword>
<accession>A0ABX6VA41</accession>
<sequence>MTHSKRIFVLIFTLFFTGFTTANQAQQQSNNSLQDTHQAIEVFQSNTKSLLDKSHLLNAQYAIQMQTLSETLQQTESAKSVLQSNLIGDIEYNASSMLAVANQYLSHYRTFVHSISQQSPCYQPEQVGEFEQTIAELEVYVGNIQQLAATQGDSEAFAALMEININQARVSMVVNQFEMFKLCYLTEAIGPLSQEFEALTKVLEQEAARQGYVQAIDSQNQTETSELIDDDNHAEMTEKFRDNIVQTYQFKAGTAPHFNELTYLYIENVAQLKSLNFSNGLSVNNDLSLELPASAQVNIDQRYLAKISGTVETDTEIVTLDINIERAATSLIGDIQFIDQQVKNCVNRAAQLNQITYSHQLTQLNCTFDQTTNIKLDDLSQLQQLNLLSVKGGSIESLVPLASLPSLGTLYLSQLAVEQLDGLSQYRGSLNFTHVSSKDWAKLAQSNADSISINQLENCRSIQPLTNASNIAVMYKGLDSNALMATMLQVENGTKSVMVMTDCTKEQVY</sequence>
<dbReference type="Proteomes" id="UP000316416">
    <property type="component" value="Chromosome"/>
</dbReference>
<feature type="chain" id="PRO_5045973006" evidence="1">
    <location>
        <begin position="26"/>
        <end position="509"/>
    </location>
</feature>
<dbReference type="EMBL" id="CP045503">
    <property type="protein sequence ID" value="QPG59554.1"/>
    <property type="molecule type" value="Genomic_DNA"/>
</dbReference>
<reference evidence="2" key="1">
    <citation type="submission" date="2021-07" db="EMBL/GenBank/DDBJ databases">
        <title>Shewanella sp. YLB-07 whole genome sequence.</title>
        <authorList>
            <person name="Yu L."/>
        </authorList>
    </citation>
    <scope>NUCLEOTIDE SEQUENCE</scope>
    <source>
        <strain evidence="2">YLB-08</strain>
    </source>
</reference>
<evidence type="ECO:0000313" key="2">
    <source>
        <dbReference type="EMBL" id="QPG59554.1"/>
    </source>
</evidence>
<dbReference type="RefSeq" id="WP_142871351.1">
    <property type="nucleotide sequence ID" value="NZ_CP045503.2"/>
</dbReference>
<gene>
    <name evidence="2" type="ORF">FM038_020845</name>
</gene>
<keyword evidence="3" id="KW-1185">Reference proteome</keyword>
<evidence type="ECO:0000256" key="1">
    <source>
        <dbReference type="SAM" id="SignalP"/>
    </source>
</evidence>
<organism evidence="2 3">
    <name type="scientific">Shewanella eurypsychrophilus</name>
    <dbReference type="NCBI Taxonomy" id="2593656"/>
    <lineage>
        <taxon>Bacteria</taxon>
        <taxon>Pseudomonadati</taxon>
        <taxon>Pseudomonadota</taxon>
        <taxon>Gammaproteobacteria</taxon>
        <taxon>Alteromonadales</taxon>
        <taxon>Shewanellaceae</taxon>
        <taxon>Shewanella</taxon>
    </lineage>
</organism>
<evidence type="ECO:0000313" key="3">
    <source>
        <dbReference type="Proteomes" id="UP000316416"/>
    </source>
</evidence>
<feature type="signal peptide" evidence="1">
    <location>
        <begin position="1"/>
        <end position="25"/>
    </location>
</feature>
<dbReference type="InterPro" id="IPR032675">
    <property type="entry name" value="LRR_dom_sf"/>
</dbReference>